<dbReference type="InterPro" id="IPR002110">
    <property type="entry name" value="Ankyrin_rpt"/>
</dbReference>
<dbReference type="PROSITE" id="PS50088">
    <property type="entry name" value="ANK_REPEAT"/>
    <property type="match status" value="1"/>
</dbReference>
<comment type="caution">
    <text evidence="2">The sequence shown here is derived from an EMBL/GenBank/DDBJ whole genome shotgun (WGS) entry which is preliminary data.</text>
</comment>
<dbReference type="Proteomes" id="UP000886520">
    <property type="component" value="Chromosome 15"/>
</dbReference>
<dbReference type="Pfam" id="PF12796">
    <property type="entry name" value="Ank_2"/>
    <property type="match status" value="1"/>
</dbReference>
<dbReference type="EMBL" id="JABFUD020000015">
    <property type="protein sequence ID" value="KAI5069837.1"/>
    <property type="molecule type" value="Genomic_DNA"/>
</dbReference>
<name>A0A9D4ULS6_ADICA</name>
<proteinExistence type="predicted"/>
<organism evidence="2 3">
    <name type="scientific">Adiantum capillus-veneris</name>
    <name type="common">Maidenhair fern</name>
    <dbReference type="NCBI Taxonomy" id="13818"/>
    <lineage>
        <taxon>Eukaryota</taxon>
        <taxon>Viridiplantae</taxon>
        <taxon>Streptophyta</taxon>
        <taxon>Embryophyta</taxon>
        <taxon>Tracheophyta</taxon>
        <taxon>Polypodiopsida</taxon>
        <taxon>Polypodiidae</taxon>
        <taxon>Polypodiales</taxon>
        <taxon>Pteridineae</taxon>
        <taxon>Pteridaceae</taxon>
        <taxon>Vittarioideae</taxon>
        <taxon>Adiantum</taxon>
    </lineage>
</organism>
<dbReference type="Gene3D" id="1.25.40.20">
    <property type="entry name" value="Ankyrin repeat-containing domain"/>
    <property type="match status" value="1"/>
</dbReference>
<dbReference type="OrthoDB" id="20872at2759"/>
<feature type="repeat" description="ANK" evidence="1">
    <location>
        <begin position="139"/>
        <end position="172"/>
    </location>
</feature>
<reference evidence="2" key="1">
    <citation type="submission" date="2021-01" db="EMBL/GenBank/DDBJ databases">
        <title>Adiantum capillus-veneris genome.</title>
        <authorList>
            <person name="Fang Y."/>
            <person name="Liao Q."/>
        </authorList>
    </citation>
    <scope>NUCLEOTIDE SEQUENCE</scope>
    <source>
        <strain evidence="2">H3</strain>
        <tissue evidence="2">Leaf</tissue>
    </source>
</reference>
<dbReference type="SUPFAM" id="SSF48403">
    <property type="entry name" value="Ankyrin repeat"/>
    <property type="match status" value="1"/>
</dbReference>
<dbReference type="PANTHER" id="PTHR24121">
    <property type="entry name" value="NO MECHANORECEPTOR POTENTIAL C, ISOFORM D-RELATED"/>
    <property type="match status" value="1"/>
</dbReference>
<evidence type="ECO:0000313" key="3">
    <source>
        <dbReference type="Proteomes" id="UP000886520"/>
    </source>
</evidence>
<dbReference type="PANTHER" id="PTHR24121:SF23">
    <property type="entry name" value="NO MECHANORECEPTOR POTENTIAL C, ISOFORM H"/>
    <property type="match status" value="1"/>
</dbReference>
<evidence type="ECO:0000256" key="1">
    <source>
        <dbReference type="PROSITE-ProRule" id="PRU00023"/>
    </source>
</evidence>
<dbReference type="AlphaFoldDB" id="A0A9D4ULS6"/>
<dbReference type="SMART" id="SM00248">
    <property type="entry name" value="ANK"/>
    <property type="match status" value="4"/>
</dbReference>
<dbReference type="InterPro" id="IPR036770">
    <property type="entry name" value="Ankyrin_rpt-contain_sf"/>
</dbReference>
<keyword evidence="1" id="KW-0040">ANK repeat</keyword>
<protein>
    <submittedName>
        <fullName evidence="2">Uncharacterized protein</fullName>
    </submittedName>
</protein>
<gene>
    <name evidence="2" type="ORF">GOP47_0016138</name>
</gene>
<sequence length="219" mass="23935">MQKWSDSLALCSMGWKSRCRRAMLNEGSDTPLHLAAISPTPERESVVEALISKFPESWKMANGKGELAIGLAHECDHGDVIRAALRALSKNKSFLNPKHKTSGATLLHFAAAHGTEDDTEWLATALEKTKPVSAIRDGSGRSPLHWAAIKGNASFLKAHAVSLNADLIQKSDGHETPLFLALGADHLNFAEERLKCDKEEVKLDSTAKWRKVCRGGFEV</sequence>
<keyword evidence="3" id="KW-1185">Reference proteome</keyword>
<accession>A0A9D4ULS6</accession>
<evidence type="ECO:0000313" key="2">
    <source>
        <dbReference type="EMBL" id="KAI5069837.1"/>
    </source>
</evidence>